<proteinExistence type="predicted"/>
<organism evidence="1 4">
    <name type="scientific">Cellulophaga phage phiST</name>
    <dbReference type="NCBI Taxonomy" id="756282"/>
    <lineage>
        <taxon>Viruses</taxon>
        <taxon>Duplodnaviria</taxon>
        <taxon>Heunggongvirae</taxon>
        <taxon>Uroviricota</taxon>
        <taxon>Caudoviricetes</taxon>
        <taxon>Cbastvirus</taxon>
        <taxon>Cbastvirus ST</taxon>
    </lineage>
</organism>
<evidence type="ECO:0000313" key="1">
    <source>
        <dbReference type="EMBL" id="AGH56703.1"/>
    </source>
</evidence>
<accession>M4SL33</accession>
<evidence type="ECO:0000313" key="2">
    <source>
        <dbReference type="EMBL" id="AGO47245.1"/>
    </source>
</evidence>
<evidence type="ECO:0000313" key="3">
    <source>
        <dbReference type="Proteomes" id="UP000014729"/>
    </source>
</evidence>
<dbReference type="EMBL" id="HQ634192">
    <property type="protein sequence ID" value="AGH56703.1"/>
    <property type="molecule type" value="Genomic_DNA"/>
</dbReference>
<dbReference type="EMBL" id="KC821604">
    <property type="protein sequence ID" value="AGO47245.1"/>
    <property type="molecule type" value="Genomic_DNA"/>
</dbReference>
<reference evidence="1 4" key="1">
    <citation type="submission" date="2010-11" db="EMBL/GenBank/DDBJ databases">
        <title>The Genome Sequence of Cellulophaga phage phiST.</title>
        <authorList>
            <consortium name="The Broad Institute Genome Sequencing Platform"/>
            <person name="Henn M.R."/>
            <person name="Reimann L."/>
            <person name="Holmfelt K."/>
            <person name="Levin J."/>
            <person name="Malboeuf C."/>
            <person name="Casali M."/>
            <person name="Russ C."/>
            <person name="Lennon N."/>
            <person name="Chapman S.B."/>
            <person name="Erlich R."/>
            <person name="Young S.K."/>
            <person name="Yandava C."/>
            <person name="Zeng Q."/>
            <person name="Alvarado L."/>
            <person name="Anderson S."/>
            <person name="Berlin A."/>
            <person name="Chen Z."/>
            <person name="Freedman E."/>
            <person name="Gellesch M."/>
            <person name="Goldberg J."/>
            <person name="Green L."/>
            <person name="Griggs A."/>
            <person name="Gujja S."/>
            <person name="Heilman E.R."/>
            <person name="Heiman D."/>
            <person name="Hollinger A."/>
            <person name="Howarth C."/>
            <person name="Larson L."/>
            <person name="Mehta T."/>
            <person name="Pearson M."/>
            <person name="Roberts A."/>
            <person name="Ryan E."/>
            <person name="Saif S."/>
            <person name="Shea T."/>
            <person name="Shenoy N."/>
            <person name="Sisk P."/>
            <person name="Stolte C."/>
            <person name="Sykes S."/>
            <person name="White J."/>
            <person name="Haas B."/>
            <person name="Nusbaum C."/>
            <person name="Birren B."/>
        </authorList>
    </citation>
    <scope>NUCLEOTIDE SEQUENCE [LARGE SCALE GENOMIC DNA]</scope>
    <source>
        <strain evidence="1">PhiST</strain>
        <strain evidence="4">phiST</strain>
    </source>
</reference>
<evidence type="ECO:0000313" key="4">
    <source>
        <dbReference type="Proteomes" id="UP000203074"/>
    </source>
</evidence>
<reference evidence="3" key="3">
    <citation type="submission" date="2013-03" db="EMBL/GenBank/DDBJ databases">
        <title>The Cellulophaga phages: a novel, diverse, and globally ubiquitous model system.</title>
        <authorList>
            <person name="Holmfeldt K."/>
            <person name="Solonenko N."/>
            <person name="Shah M."/>
            <person name="Corrier K."/>
            <person name="Riemann L."/>
            <person name="VerBerkmoes N.C."/>
            <person name="Sullivan M.B."/>
        </authorList>
    </citation>
    <scope>NUCLEOTIDE SEQUENCE [LARGE SCALE GENOMIC DNA]</scope>
</reference>
<gene>
    <name evidence="1" type="ORF">CGPG_00004</name>
    <name evidence="2" type="ORF">PhiST_gp106</name>
</gene>
<sequence length="51" mass="6040">MNINIIKYPESIKDLVNKFGISHHYTELSREDQKLRLIEDGVRQGKIDLRD</sequence>
<name>M4SL33_9CAUD</name>
<dbReference type="GeneID" id="15009902"/>
<dbReference type="RefSeq" id="YP_007673386.1">
    <property type="nucleotide sequence ID" value="NC_020842.1"/>
</dbReference>
<dbReference type="KEGG" id="vg:15009902"/>
<keyword evidence="4" id="KW-1185">Reference proteome</keyword>
<protein>
    <submittedName>
        <fullName evidence="1">Uncharacterized protein</fullName>
    </submittedName>
</protein>
<reference evidence="2 3" key="2">
    <citation type="journal article" date="2013" name="Proc. Natl. Acad. Sci. U.S.A.">
        <title>Twelve previously unknown phage genera are ubiquitous in global oceans.</title>
        <authorList>
            <person name="Holmfeldt K."/>
            <person name="Solonenko N."/>
            <person name="Shah M."/>
            <person name="Corrier K."/>
            <person name="Riemann L."/>
            <person name="Verberkmoes N.C."/>
            <person name="Sullivan M.B."/>
        </authorList>
    </citation>
    <scope>NUCLEOTIDE SEQUENCE [LARGE SCALE GENOMIC DNA]</scope>
    <source>
        <strain evidence="2">PhiST</strain>
    </source>
</reference>
<dbReference type="Proteomes" id="UP000203074">
    <property type="component" value="Segment"/>
</dbReference>
<dbReference type="Proteomes" id="UP000014729">
    <property type="component" value="Segment"/>
</dbReference>